<proteinExistence type="predicted"/>
<protein>
    <submittedName>
        <fullName evidence="2">Uncharacterized protein</fullName>
    </submittedName>
</protein>
<feature type="region of interest" description="Disordered" evidence="1">
    <location>
        <begin position="69"/>
        <end position="98"/>
    </location>
</feature>
<dbReference type="Proteomes" id="UP001476798">
    <property type="component" value="Unassembled WGS sequence"/>
</dbReference>
<keyword evidence="3" id="KW-1185">Reference proteome</keyword>
<accession>A0ABV0NGV4</accession>
<organism evidence="2 3">
    <name type="scientific">Goodea atripinnis</name>
    <dbReference type="NCBI Taxonomy" id="208336"/>
    <lineage>
        <taxon>Eukaryota</taxon>
        <taxon>Metazoa</taxon>
        <taxon>Chordata</taxon>
        <taxon>Craniata</taxon>
        <taxon>Vertebrata</taxon>
        <taxon>Euteleostomi</taxon>
        <taxon>Actinopterygii</taxon>
        <taxon>Neopterygii</taxon>
        <taxon>Teleostei</taxon>
        <taxon>Neoteleostei</taxon>
        <taxon>Acanthomorphata</taxon>
        <taxon>Ovalentaria</taxon>
        <taxon>Atherinomorphae</taxon>
        <taxon>Cyprinodontiformes</taxon>
        <taxon>Goodeidae</taxon>
        <taxon>Goodea</taxon>
    </lineage>
</organism>
<comment type="caution">
    <text evidence="2">The sequence shown here is derived from an EMBL/GenBank/DDBJ whole genome shotgun (WGS) entry which is preliminary data.</text>
</comment>
<dbReference type="EMBL" id="JAHRIO010040047">
    <property type="protein sequence ID" value="MEQ2170602.1"/>
    <property type="molecule type" value="Genomic_DNA"/>
</dbReference>
<evidence type="ECO:0000313" key="3">
    <source>
        <dbReference type="Proteomes" id="UP001476798"/>
    </source>
</evidence>
<sequence length="98" mass="10059">SSSPPSLPLPGFSGADAFLFLTALQVVSGRFNANRTSCLCQSVEKWFQCCTALGGWRNEESCWDSLASDGGTTGGVVSAEGTAASGPSSYKTLTTAEA</sequence>
<evidence type="ECO:0000256" key="1">
    <source>
        <dbReference type="SAM" id="MobiDB-lite"/>
    </source>
</evidence>
<reference evidence="2 3" key="1">
    <citation type="submission" date="2021-06" db="EMBL/GenBank/DDBJ databases">
        <authorList>
            <person name="Palmer J.M."/>
        </authorList>
    </citation>
    <scope>NUCLEOTIDE SEQUENCE [LARGE SCALE GENOMIC DNA]</scope>
    <source>
        <strain evidence="2 3">GA_2019</strain>
        <tissue evidence="2">Muscle</tissue>
    </source>
</reference>
<name>A0ABV0NGV4_9TELE</name>
<evidence type="ECO:0000313" key="2">
    <source>
        <dbReference type="EMBL" id="MEQ2170602.1"/>
    </source>
</evidence>
<feature type="compositionally biased region" description="Polar residues" evidence="1">
    <location>
        <begin position="85"/>
        <end position="98"/>
    </location>
</feature>
<gene>
    <name evidence="2" type="ORF">GOODEAATRI_001995</name>
</gene>
<feature type="non-terminal residue" evidence="2">
    <location>
        <position position="1"/>
    </location>
</feature>